<sequence>MGELVVRQVHVVPLDAAPSAPGTEPVDLLLRDGRLTAVGPGLPRPAGAEVLEADGRWVVPGLWDHHVHAGQLGATRGRLDLSAARSPQEAAQRVRERLAAARPLPATGVLTGWGHRADRWAQAPTRALLDEASPRVPVVLISADGHHGWLNSTALTLLGGPYDRSGLVREAEWFALYDRLNHLPGAQETTEQGVREVVAEAHRLGIVGITDLELGRPWVDWPRRLAEGVGPLRVRTGVYVPGLEEVEAAGLRTGDALPGTEGLVRMGPLKLFGDGSLGTRTAWCRAPYADAPGRDAEGRGEGSAGGSSVAGAPQLTSAELHDLLGRARTHGLEVAVHAIGDAAVGQALAALAATGVVGSVEHAQLVGEEELARWRGLPVRAGVQPAHLLDDRSAAERAWPDRTGQVLPLRRLVDAGVELAMGSDAPFGTPDPWLAVAAAVHRARPGEDPWHPELALTPREALAASVDGQRVRAGARGDLVLLDADPLGADLAAPTSSDLAARLERVGVAATVVAGRVVHQREG</sequence>
<dbReference type="InterPro" id="IPR032466">
    <property type="entry name" value="Metal_Hydrolase"/>
</dbReference>
<name>A0A212U0J4_9MICO</name>
<dbReference type="EMBL" id="FYEZ01000002">
    <property type="protein sequence ID" value="SNC71749.1"/>
    <property type="molecule type" value="Genomic_DNA"/>
</dbReference>
<dbReference type="SUPFAM" id="SSF51556">
    <property type="entry name" value="Metallo-dependent hydrolases"/>
    <property type="match status" value="1"/>
</dbReference>
<evidence type="ECO:0000313" key="4">
    <source>
        <dbReference type="Proteomes" id="UP000198122"/>
    </source>
</evidence>
<dbReference type="SUPFAM" id="SSF51338">
    <property type="entry name" value="Composite domain of metallo-dependent hydrolases"/>
    <property type="match status" value="1"/>
</dbReference>
<gene>
    <name evidence="3" type="ORF">SAMN05445756_1604</name>
</gene>
<feature type="domain" description="Amidohydrolase 3" evidence="2">
    <location>
        <begin position="49"/>
        <end position="519"/>
    </location>
</feature>
<evidence type="ECO:0000259" key="2">
    <source>
        <dbReference type="Pfam" id="PF07969"/>
    </source>
</evidence>
<proteinExistence type="predicted"/>
<accession>A0A212U0J4</accession>
<protein>
    <recommendedName>
        <fullName evidence="2">Amidohydrolase 3 domain-containing protein</fullName>
    </recommendedName>
</protein>
<dbReference type="Gene3D" id="3.20.20.140">
    <property type="entry name" value="Metal-dependent hydrolases"/>
    <property type="match status" value="1"/>
</dbReference>
<dbReference type="RefSeq" id="WP_088818551.1">
    <property type="nucleotide sequence ID" value="NZ_FYEZ01000002.1"/>
</dbReference>
<dbReference type="Pfam" id="PF07969">
    <property type="entry name" value="Amidohydro_3"/>
    <property type="match status" value="1"/>
</dbReference>
<dbReference type="AlphaFoldDB" id="A0A212U0J4"/>
<dbReference type="PANTHER" id="PTHR22642">
    <property type="entry name" value="IMIDAZOLONEPROPIONASE"/>
    <property type="match status" value="1"/>
</dbReference>
<dbReference type="OrthoDB" id="3238066at2"/>
<dbReference type="Gene3D" id="3.10.310.70">
    <property type="match status" value="1"/>
</dbReference>
<dbReference type="PANTHER" id="PTHR22642:SF2">
    <property type="entry name" value="PROTEIN LONG AFTER FAR-RED 3"/>
    <property type="match status" value="1"/>
</dbReference>
<evidence type="ECO:0000313" key="3">
    <source>
        <dbReference type="EMBL" id="SNC71749.1"/>
    </source>
</evidence>
<organism evidence="3 4">
    <name type="scientific">Kytococcus aerolatus</name>
    <dbReference type="NCBI Taxonomy" id="592308"/>
    <lineage>
        <taxon>Bacteria</taxon>
        <taxon>Bacillati</taxon>
        <taxon>Actinomycetota</taxon>
        <taxon>Actinomycetes</taxon>
        <taxon>Micrococcales</taxon>
        <taxon>Kytococcaceae</taxon>
        <taxon>Kytococcus</taxon>
    </lineage>
</organism>
<feature type="region of interest" description="Disordered" evidence="1">
    <location>
        <begin position="289"/>
        <end position="312"/>
    </location>
</feature>
<reference evidence="3 4" key="1">
    <citation type="submission" date="2017-06" db="EMBL/GenBank/DDBJ databases">
        <authorList>
            <person name="Kim H.J."/>
            <person name="Triplett B.A."/>
        </authorList>
    </citation>
    <scope>NUCLEOTIDE SEQUENCE [LARGE SCALE GENOMIC DNA]</scope>
    <source>
        <strain evidence="3 4">DSM 22179</strain>
    </source>
</reference>
<keyword evidence="4" id="KW-1185">Reference proteome</keyword>
<evidence type="ECO:0000256" key="1">
    <source>
        <dbReference type="SAM" id="MobiDB-lite"/>
    </source>
</evidence>
<dbReference type="Proteomes" id="UP000198122">
    <property type="component" value="Unassembled WGS sequence"/>
</dbReference>
<dbReference type="Gene3D" id="2.30.40.10">
    <property type="entry name" value="Urease, subunit C, domain 1"/>
    <property type="match status" value="1"/>
</dbReference>
<dbReference type="InterPro" id="IPR011059">
    <property type="entry name" value="Metal-dep_hydrolase_composite"/>
</dbReference>
<dbReference type="GO" id="GO:0016810">
    <property type="term" value="F:hydrolase activity, acting on carbon-nitrogen (but not peptide) bonds"/>
    <property type="evidence" value="ECO:0007669"/>
    <property type="project" value="InterPro"/>
</dbReference>
<dbReference type="InterPro" id="IPR013108">
    <property type="entry name" value="Amidohydro_3"/>
</dbReference>